<dbReference type="InterPro" id="IPR003838">
    <property type="entry name" value="ABC3_permease_C"/>
</dbReference>
<dbReference type="SUPFAM" id="SSF52540">
    <property type="entry name" value="P-loop containing nucleoside triphosphate hydrolases"/>
    <property type="match status" value="1"/>
</dbReference>
<dbReference type="GO" id="GO:0005886">
    <property type="term" value="C:plasma membrane"/>
    <property type="evidence" value="ECO:0007669"/>
    <property type="project" value="UniProtKB-SubCell"/>
</dbReference>
<evidence type="ECO:0000256" key="1">
    <source>
        <dbReference type="ARBA" id="ARBA00004429"/>
    </source>
</evidence>
<dbReference type="InterPro" id="IPR017871">
    <property type="entry name" value="ABC_transporter-like_CS"/>
</dbReference>
<reference evidence="12" key="1">
    <citation type="submission" date="2020-10" db="EMBL/GenBank/DDBJ databases">
        <authorList>
            <person name="Gilroy R."/>
        </authorList>
    </citation>
    <scope>NUCLEOTIDE SEQUENCE</scope>
    <source>
        <strain evidence="12">CHK193-30670</strain>
    </source>
</reference>
<feature type="transmembrane region" description="Helical" evidence="10">
    <location>
        <begin position="263"/>
        <end position="282"/>
    </location>
</feature>
<dbReference type="PROSITE" id="PS00211">
    <property type="entry name" value="ABC_TRANSPORTER_1"/>
    <property type="match status" value="1"/>
</dbReference>
<keyword evidence="2" id="KW-0813">Transport</keyword>
<dbReference type="FunFam" id="3.40.50.300:FF:000032">
    <property type="entry name" value="Export ABC transporter ATP-binding protein"/>
    <property type="match status" value="1"/>
</dbReference>
<keyword evidence="3" id="KW-1003">Cell membrane</keyword>
<evidence type="ECO:0000256" key="7">
    <source>
        <dbReference type="ARBA" id="ARBA00022989"/>
    </source>
</evidence>
<dbReference type="PROSITE" id="PS50893">
    <property type="entry name" value="ABC_TRANSPORTER_2"/>
    <property type="match status" value="1"/>
</dbReference>
<feature type="transmembrane region" description="Helical" evidence="10">
    <location>
        <begin position="693"/>
        <end position="719"/>
    </location>
</feature>
<evidence type="ECO:0000256" key="9">
    <source>
        <dbReference type="ARBA" id="ARBA00038388"/>
    </source>
</evidence>
<dbReference type="InterPro" id="IPR003593">
    <property type="entry name" value="AAA+_ATPase"/>
</dbReference>
<evidence type="ECO:0000256" key="6">
    <source>
        <dbReference type="ARBA" id="ARBA00022840"/>
    </source>
</evidence>
<evidence type="ECO:0000313" key="13">
    <source>
        <dbReference type="Proteomes" id="UP000824074"/>
    </source>
</evidence>
<keyword evidence="7 10" id="KW-1133">Transmembrane helix</keyword>
<dbReference type="GO" id="GO:0098796">
    <property type="term" value="C:membrane protein complex"/>
    <property type="evidence" value="ECO:0007669"/>
    <property type="project" value="UniProtKB-ARBA"/>
</dbReference>
<dbReference type="Gene3D" id="3.40.50.300">
    <property type="entry name" value="P-loop containing nucleotide triphosphate hydrolases"/>
    <property type="match status" value="1"/>
</dbReference>
<dbReference type="GO" id="GO:0016887">
    <property type="term" value="F:ATP hydrolysis activity"/>
    <property type="evidence" value="ECO:0007669"/>
    <property type="project" value="InterPro"/>
</dbReference>
<dbReference type="SMART" id="SM00382">
    <property type="entry name" value="AAA"/>
    <property type="match status" value="1"/>
</dbReference>
<evidence type="ECO:0000256" key="5">
    <source>
        <dbReference type="ARBA" id="ARBA00022741"/>
    </source>
</evidence>
<dbReference type="EMBL" id="DVMT01000033">
    <property type="protein sequence ID" value="HIU40332.1"/>
    <property type="molecule type" value="Genomic_DNA"/>
</dbReference>
<evidence type="ECO:0000256" key="8">
    <source>
        <dbReference type="ARBA" id="ARBA00023136"/>
    </source>
</evidence>
<feature type="transmembrane region" description="Helical" evidence="10">
    <location>
        <begin position="644"/>
        <end position="672"/>
    </location>
</feature>
<comment type="caution">
    <text evidence="12">The sequence shown here is derived from an EMBL/GenBank/DDBJ whole genome shotgun (WGS) entry which is preliminary data.</text>
</comment>
<proteinExistence type="inferred from homology"/>
<dbReference type="CDD" id="cd03255">
    <property type="entry name" value="ABC_MJ0796_LolCDE_FtsE"/>
    <property type="match status" value="1"/>
</dbReference>
<evidence type="ECO:0000256" key="2">
    <source>
        <dbReference type="ARBA" id="ARBA00022448"/>
    </source>
</evidence>
<evidence type="ECO:0000256" key="3">
    <source>
        <dbReference type="ARBA" id="ARBA00022475"/>
    </source>
</evidence>
<dbReference type="Proteomes" id="UP000824074">
    <property type="component" value="Unassembled WGS sequence"/>
</dbReference>
<dbReference type="GO" id="GO:0005524">
    <property type="term" value="F:ATP binding"/>
    <property type="evidence" value="ECO:0007669"/>
    <property type="project" value="UniProtKB-KW"/>
</dbReference>
<dbReference type="PANTHER" id="PTHR42798:SF6">
    <property type="entry name" value="CELL DIVISION ATP-BINDING PROTEIN FTSE"/>
    <property type="match status" value="1"/>
</dbReference>
<comment type="subcellular location">
    <subcellularLocation>
        <location evidence="1">Cell inner membrane</location>
        <topology evidence="1">Multi-pass membrane protein</topology>
    </subcellularLocation>
</comment>
<dbReference type="GO" id="GO:0022857">
    <property type="term" value="F:transmembrane transporter activity"/>
    <property type="evidence" value="ECO:0007669"/>
    <property type="project" value="UniProtKB-ARBA"/>
</dbReference>
<dbReference type="InterPro" id="IPR027417">
    <property type="entry name" value="P-loop_NTPase"/>
</dbReference>
<evidence type="ECO:0000259" key="11">
    <source>
        <dbReference type="PROSITE" id="PS50893"/>
    </source>
</evidence>
<keyword evidence="8 10" id="KW-0472">Membrane</keyword>
<dbReference type="AlphaFoldDB" id="A0A9D1LIY0"/>
<name>A0A9D1LIY0_9FIRM</name>
<feature type="transmembrane region" description="Helical" evidence="10">
    <location>
        <begin position="739"/>
        <end position="759"/>
    </location>
</feature>
<keyword evidence="5" id="KW-0547">Nucleotide-binding</keyword>
<evidence type="ECO:0000313" key="12">
    <source>
        <dbReference type="EMBL" id="HIU40332.1"/>
    </source>
</evidence>
<accession>A0A9D1LIY0</accession>
<reference evidence="12" key="2">
    <citation type="journal article" date="2021" name="PeerJ">
        <title>Extensive microbial diversity within the chicken gut microbiome revealed by metagenomics and culture.</title>
        <authorList>
            <person name="Gilroy R."/>
            <person name="Ravi A."/>
            <person name="Getino M."/>
            <person name="Pursley I."/>
            <person name="Horton D.L."/>
            <person name="Alikhan N.F."/>
            <person name="Baker D."/>
            <person name="Gharbi K."/>
            <person name="Hall N."/>
            <person name="Watson M."/>
            <person name="Adriaenssens E.M."/>
            <person name="Foster-Nyarko E."/>
            <person name="Jarju S."/>
            <person name="Secka A."/>
            <person name="Antonio M."/>
            <person name="Oren A."/>
            <person name="Chaudhuri R.R."/>
            <person name="La Ragione R."/>
            <person name="Hildebrand F."/>
            <person name="Pallen M.J."/>
        </authorList>
    </citation>
    <scope>NUCLEOTIDE SEQUENCE</scope>
    <source>
        <strain evidence="12">CHK193-30670</strain>
    </source>
</reference>
<gene>
    <name evidence="12" type="ORF">IAB68_03445</name>
</gene>
<protein>
    <submittedName>
        <fullName evidence="12">ATP-binding cassette domain-containing protein</fullName>
    </submittedName>
</protein>
<dbReference type="InterPro" id="IPR017911">
    <property type="entry name" value="MacB-like_ATP-bd"/>
</dbReference>
<evidence type="ECO:0000256" key="4">
    <source>
        <dbReference type="ARBA" id="ARBA00022692"/>
    </source>
</evidence>
<dbReference type="InterPro" id="IPR003439">
    <property type="entry name" value="ABC_transporter-like_ATP-bd"/>
</dbReference>
<organism evidence="12 13">
    <name type="scientific">Candidatus Aphodocola excrementigallinarum</name>
    <dbReference type="NCBI Taxonomy" id="2840670"/>
    <lineage>
        <taxon>Bacteria</taxon>
        <taxon>Bacillati</taxon>
        <taxon>Bacillota</taxon>
        <taxon>Bacilli</taxon>
        <taxon>Candidatus Aphodocola</taxon>
    </lineage>
</organism>
<keyword evidence="6 12" id="KW-0067">ATP-binding</keyword>
<feature type="domain" description="ABC transporter" evidence="11">
    <location>
        <begin position="2"/>
        <end position="240"/>
    </location>
</feature>
<evidence type="ECO:0000256" key="10">
    <source>
        <dbReference type="SAM" id="Phobius"/>
    </source>
</evidence>
<sequence length="776" mass="85828">MLELKHITKSYKTGDFKQVVLNNVSLKFRKNEFVMILGPSGSGKTTLLNIIGGLDRYDSGNLIINGKSTKKFKDKNWDAYRNACVGFVFQNYNLISHISVYKNVEMALTLSGTKTSKKKKMVMDALKKVGLERHANKKPSQLSGGQMQRVAIARALVNNPDIILADEPTGALDSKTSVKIMNLIKEISKDKLVIMVTHNDELAKRYANRTIKLKDGNIISDSNPLNKNNEKNSKFKIRKTKMSFLSAISLSLNNIKTKKGRTFLTAFASSIGIIGIALILSISNGFNKQIDEYEKNTMSSFPIAISSVVSTLDEEGLEDNKNAFSGNSEYPKEDVLYTYSPDENSKVHQNKITDDYVNYLNDIDDGLLSAISYFRMTNFNLITTNGTDYQTINTGSINLSELPLDLNNNSYLEDNYDLLSGSYPESYTDVVLIVDSKNRIDKSVLEALYIDSNKEKVNFDEVVGKEFKVVSNDDYYTKITDEVFTTNKASMDMYNKSDITLRITGIVRGKKDNALASIMDALQESMGSSLLSKIGYSSGLIEKIVEENKESDIVKAQEKSSGVVFMGGLSFDSAGLTKDEALMMLGASTTPVAINIYPNSFDNKDEIIKYLDDYNKNKSDEDKIIYTDYAQQISSLSSSIMDGITIVLIAFCSISLVVSSIMIGIITYISVLERTKEIGILRSLGARKKDITRVFNAETLIIGVISGVVAIVITLVLLIPINKVLYNLTDLKNVGVLNPVHAVILVIISVLLTLIGGFIPSKSAAKKDPVEALRSE</sequence>
<keyword evidence="4 10" id="KW-0812">Transmembrane</keyword>
<dbReference type="Pfam" id="PF02687">
    <property type="entry name" value="FtsX"/>
    <property type="match status" value="1"/>
</dbReference>
<comment type="similarity">
    <text evidence="9">Belongs to the ABC transporter superfamily. Macrolide exporter (TC 3.A.1.122) family.</text>
</comment>
<dbReference type="PANTHER" id="PTHR42798">
    <property type="entry name" value="LIPOPROTEIN-RELEASING SYSTEM ATP-BINDING PROTEIN LOLD"/>
    <property type="match status" value="1"/>
</dbReference>
<dbReference type="Pfam" id="PF00005">
    <property type="entry name" value="ABC_tran"/>
    <property type="match status" value="1"/>
</dbReference>